<keyword evidence="13" id="KW-1185">Reference proteome</keyword>
<feature type="region of interest" description="Disordered" evidence="11">
    <location>
        <begin position="46"/>
        <end position="72"/>
    </location>
</feature>
<dbReference type="Gene3D" id="1.10.630.10">
    <property type="entry name" value="Cytochrome P450"/>
    <property type="match status" value="2"/>
</dbReference>
<evidence type="ECO:0000256" key="7">
    <source>
        <dbReference type="ARBA" id="ARBA00023004"/>
    </source>
</evidence>
<dbReference type="STRING" id="55188.A0A2H5QE80"/>
<dbReference type="PANTHER" id="PTHR47943">
    <property type="entry name" value="CYTOCHROME P450 93A3-LIKE"/>
    <property type="match status" value="1"/>
</dbReference>
<evidence type="ECO:0000313" key="13">
    <source>
        <dbReference type="Proteomes" id="UP000236630"/>
    </source>
</evidence>
<evidence type="ECO:0000256" key="2">
    <source>
        <dbReference type="ARBA" id="ARBA00004370"/>
    </source>
</evidence>
<reference evidence="12 13" key="1">
    <citation type="journal article" date="2017" name="Front. Genet.">
        <title>Draft sequencing of the heterozygous diploid genome of Satsuma (Citrus unshiu Marc.) using a hybrid assembly approach.</title>
        <authorList>
            <person name="Shimizu T."/>
            <person name="Tanizawa Y."/>
            <person name="Mochizuki T."/>
            <person name="Nagasaki H."/>
            <person name="Yoshioka T."/>
            <person name="Toyoda A."/>
            <person name="Fujiyama A."/>
            <person name="Kaminuma E."/>
            <person name="Nakamura Y."/>
        </authorList>
    </citation>
    <scope>NUCLEOTIDE SEQUENCE [LARGE SCALE GENOMIC DNA]</scope>
    <source>
        <strain evidence="13">cv. Miyagawa wase</strain>
    </source>
</reference>
<dbReference type="AlphaFoldDB" id="A0A2H5QE80"/>
<sequence>MAIEIPQKIRVFINASAIVRDPNHRENPLEFLYKRFVGEMEKNHIQSSTKSTGITNHWTSPSPWPNTSPSSSQTLHDGPLIHFFLGTVSCIVACSPETAKEILKTHETSFCDRPISATVDYLTYGSADFAFAPYGPHWKFMKKICMTQLLGGQTLNQFIPIRSEEIKRFMQLMLKKAKASEAVDVGRELIRLTNNVMPRMTMGQICSNNEEEADEVMNLVLSIFELSGKFNLADCIWFCKNLDLQGFGKKMKEARKRFDTMMERIIKEHEETRKTNKETGRDDAPNDLLDILLTVSEDESSEIKLTRENVKAFFMNIFSGGTDTSAITTEWALAELINHLDIMNKAKEEIDVVAGKNRLVEESDIANFPYLQALVKETLRLHPAGPMSVRESTENCTINGYEIPAKTRVFINVWSIGRDPKHWEAPLEFRPERFIAEDGKSQLAVRGKHYHYIPFGSGRRACPGISLALHMVHSTLAAMIQCFDWKVNGGDGATVDMEEAPGLTLPRAHPLICVPAARLNPFLSLNDWSISLILARSILRRSKRTSYFPPSPMALPIIGHLHLLAPIPHQALHKLSIRYGPLIHFRLGSVPCVAVCSADVAKDFFKTHETSILNRPFLINVDYITYGSADFLFAPYGPYWKFMKKICMTQLLGGQTLNQFLPIRSEEIRRFIRYVLKKAKASEEVDVGGQLIRLTNDVVTRMTMNYRCSDNEEEADEMRKVVSAATELTGKFNLADYIWFCKFLDLQGFGKRLKETLEKFDEMMERIIKEHQEARKINEEAGNDYAPKDLLDILLDISEDESSEIKLSRENIKSFIADMFAAGSDTPAITIEWALAQLINHPDVMKKAREEIDSVVGKSRLVEESDIVNLPYLQAIVKEVLRLHPTPMAVRESTESFTINGYEIPAKTRVFINVWAICRDPKYWENPFEFCPERFIGEDGKSQLDVRGQHYHYIPFGSGRRVCPGTTLALLMVQTTLAAMIQCFDWKVNGGDGTVDMEEAVGITLPRAHSLRLHCTFPRMASLHNLGPINLPEK</sequence>
<dbReference type="GO" id="GO:0004497">
    <property type="term" value="F:monooxygenase activity"/>
    <property type="evidence" value="ECO:0007669"/>
    <property type="project" value="UniProtKB-KW"/>
</dbReference>
<proteinExistence type="inferred from homology"/>
<evidence type="ECO:0000256" key="10">
    <source>
        <dbReference type="PIRSR" id="PIRSR602401-1"/>
    </source>
</evidence>
<comment type="caution">
    <text evidence="12">The sequence shown here is derived from an EMBL/GenBank/DDBJ whole genome shotgun (WGS) entry which is preliminary data.</text>
</comment>
<dbReference type="PRINTS" id="PR00463">
    <property type="entry name" value="EP450I"/>
</dbReference>
<feature type="compositionally biased region" description="Low complexity" evidence="11">
    <location>
        <begin position="58"/>
        <end position="72"/>
    </location>
</feature>
<keyword evidence="6" id="KW-0560">Oxidoreductase</keyword>
<dbReference type="PROSITE" id="PS00086">
    <property type="entry name" value="CYTOCHROME_P450"/>
    <property type="match status" value="2"/>
</dbReference>
<dbReference type="InterPro" id="IPR002401">
    <property type="entry name" value="Cyt_P450_E_grp-I"/>
</dbReference>
<dbReference type="InterPro" id="IPR017972">
    <property type="entry name" value="Cyt_P450_CS"/>
</dbReference>
<dbReference type="PANTHER" id="PTHR47943:SF8">
    <property type="entry name" value="CYTOCHROME P450"/>
    <property type="match status" value="1"/>
</dbReference>
<dbReference type="GO" id="GO:0020037">
    <property type="term" value="F:heme binding"/>
    <property type="evidence" value="ECO:0007669"/>
    <property type="project" value="InterPro"/>
</dbReference>
<name>A0A2H5QE80_CITUN</name>
<evidence type="ECO:0000256" key="11">
    <source>
        <dbReference type="SAM" id="MobiDB-lite"/>
    </source>
</evidence>
<keyword evidence="4 10" id="KW-0349">Heme</keyword>
<dbReference type="CDD" id="cd20655">
    <property type="entry name" value="CYP93"/>
    <property type="match status" value="2"/>
</dbReference>
<evidence type="ECO:0000256" key="9">
    <source>
        <dbReference type="ARBA" id="ARBA00023136"/>
    </source>
</evidence>
<feature type="binding site" description="axial binding residue" evidence="10">
    <location>
        <position position="963"/>
    </location>
    <ligand>
        <name>heme</name>
        <dbReference type="ChEBI" id="CHEBI:30413"/>
    </ligand>
    <ligandPart>
        <name>Fe</name>
        <dbReference type="ChEBI" id="CHEBI:18248"/>
    </ligandPart>
</feature>
<keyword evidence="9" id="KW-0472">Membrane</keyword>
<dbReference type="GO" id="GO:0016705">
    <property type="term" value="F:oxidoreductase activity, acting on paired donors, with incorporation or reduction of molecular oxygen"/>
    <property type="evidence" value="ECO:0007669"/>
    <property type="project" value="InterPro"/>
</dbReference>
<dbReference type="FunFam" id="1.10.630.10:FF:000019">
    <property type="entry name" value="Cytochrome P450 family protein"/>
    <property type="match status" value="2"/>
</dbReference>
<comment type="subcellular location">
    <subcellularLocation>
        <location evidence="2">Membrane</location>
    </subcellularLocation>
</comment>
<gene>
    <name evidence="12" type="ORF">CUMW_221660</name>
</gene>
<evidence type="ECO:0000256" key="6">
    <source>
        <dbReference type="ARBA" id="ARBA00023002"/>
    </source>
</evidence>
<protein>
    <submittedName>
        <fullName evidence="12">Uncharacterized protein</fullName>
    </submittedName>
</protein>
<feature type="compositionally biased region" description="Polar residues" evidence="11">
    <location>
        <begin position="46"/>
        <end position="57"/>
    </location>
</feature>
<keyword evidence="5 10" id="KW-0479">Metal-binding</keyword>
<dbReference type="InterPro" id="IPR001128">
    <property type="entry name" value="Cyt_P450"/>
</dbReference>
<accession>A0A2H5QE80</accession>
<evidence type="ECO:0000256" key="1">
    <source>
        <dbReference type="ARBA" id="ARBA00001971"/>
    </source>
</evidence>
<comment type="similarity">
    <text evidence="3">Belongs to the cytochrome P450 family.</text>
</comment>
<dbReference type="Pfam" id="PF00067">
    <property type="entry name" value="p450"/>
    <property type="match status" value="2"/>
</dbReference>
<evidence type="ECO:0000313" key="12">
    <source>
        <dbReference type="EMBL" id="GAY62940.1"/>
    </source>
</evidence>
<organism evidence="12 13">
    <name type="scientific">Citrus unshiu</name>
    <name type="common">Satsuma mandarin</name>
    <name type="synonym">Citrus nobilis var. unshiu</name>
    <dbReference type="NCBI Taxonomy" id="55188"/>
    <lineage>
        <taxon>Eukaryota</taxon>
        <taxon>Viridiplantae</taxon>
        <taxon>Streptophyta</taxon>
        <taxon>Embryophyta</taxon>
        <taxon>Tracheophyta</taxon>
        <taxon>Spermatophyta</taxon>
        <taxon>Magnoliopsida</taxon>
        <taxon>eudicotyledons</taxon>
        <taxon>Gunneridae</taxon>
        <taxon>Pentapetalae</taxon>
        <taxon>rosids</taxon>
        <taxon>malvids</taxon>
        <taxon>Sapindales</taxon>
        <taxon>Rutaceae</taxon>
        <taxon>Aurantioideae</taxon>
        <taxon>Citrus</taxon>
    </lineage>
</organism>
<evidence type="ECO:0000256" key="3">
    <source>
        <dbReference type="ARBA" id="ARBA00010617"/>
    </source>
</evidence>
<comment type="cofactor">
    <cofactor evidence="1 10">
        <name>heme</name>
        <dbReference type="ChEBI" id="CHEBI:30413"/>
    </cofactor>
</comment>
<dbReference type="SUPFAM" id="SSF48264">
    <property type="entry name" value="Cytochrome P450"/>
    <property type="match status" value="2"/>
</dbReference>
<dbReference type="EMBL" id="BDQV01000326">
    <property type="protein sequence ID" value="GAY62940.1"/>
    <property type="molecule type" value="Genomic_DNA"/>
</dbReference>
<dbReference type="InterPro" id="IPR036396">
    <property type="entry name" value="Cyt_P450_sf"/>
</dbReference>
<keyword evidence="8" id="KW-0503">Monooxygenase</keyword>
<keyword evidence="7 10" id="KW-0408">Iron</keyword>
<dbReference type="GO" id="GO:0016020">
    <property type="term" value="C:membrane"/>
    <property type="evidence" value="ECO:0007669"/>
    <property type="project" value="UniProtKB-SubCell"/>
</dbReference>
<evidence type="ECO:0000256" key="8">
    <source>
        <dbReference type="ARBA" id="ARBA00023033"/>
    </source>
</evidence>
<evidence type="ECO:0000256" key="5">
    <source>
        <dbReference type="ARBA" id="ARBA00022723"/>
    </source>
</evidence>
<dbReference type="GO" id="GO:0005506">
    <property type="term" value="F:iron ion binding"/>
    <property type="evidence" value="ECO:0007669"/>
    <property type="project" value="InterPro"/>
</dbReference>
<dbReference type="Proteomes" id="UP000236630">
    <property type="component" value="Unassembled WGS sequence"/>
</dbReference>
<dbReference type="PRINTS" id="PR00385">
    <property type="entry name" value="P450"/>
</dbReference>
<evidence type="ECO:0000256" key="4">
    <source>
        <dbReference type="ARBA" id="ARBA00022617"/>
    </source>
</evidence>